<protein>
    <submittedName>
        <fullName evidence="1">Uncharacterized protein</fullName>
    </submittedName>
</protein>
<dbReference type="AlphaFoldDB" id="A0A5C6C9I9"/>
<dbReference type="EMBL" id="SJPU01000001">
    <property type="protein sequence ID" value="TWU20044.1"/>
    <property type="molecule type" value="Genomic_DNA"/>
</dbReference>
<proteinExistence type="predicted"/>
<dbReference type="OrthoDB" id="9856771at2"/>
<reference evidence="1 2" key="1">
    <citation type="journal article" date="2020" name="Antonie Van Leeuwenhoek">
        <title>Rhodopirellula heiligendammensis sp. nov., Rhodopirellula pilleata sp. nov., and Rhodopirellula solitaria sp. nov. isolated from natural or artificial marine surfaces in Northern Germany and California, USA, and emended description of the genus Rhodopirellula.</title>
        <authorList>
            <person name="Kallscheuer N."/>
            <person name="Wiegand S."/>
            <person name="Jogler M."/>
            <person name="Boedeker C."/>
            <person name="Peeters S.H."/>
            <person name="Rast P."/>
            <person name="Heuer A."/>
            <person name="Jetten M.S.M."/>
            <person name="Rohde M."/>
            <person name="Jogler C."/>
        </authorList>
    </citation>
    <scope>NUCLEOTIDE SEQUENCE [LARGE SCALE GENOMIC DNA]</scope>
    <source>
        <strain evidence="1 2">Poly21</strain>
    </source>
</reference>
<dbReference type="Proteomes" id="UP000319908">
    <property type="component" value="Unassembled WGS sequence"/>
</dbReference>
<keyword evidence="2" id="KW-1185">Reference proteome</keyword>
<evidence type="ECO:0000313" key="1">
    <source>
        <dbReference type="EMBL" id="TWU20044.1"/>
    </source>
</evidence>
<evidence type="ECO:0000313" key="2">
    <source>
        <dbReference type="Proteomes" id="UP000319908"/>
    </source>
</evidence>
<name>A0A5C6C9I9_9BACT</name>
<sequence length="183" mass="20985">MTFCHLEYNICDSDWFTPEYKLPIETRLAKCLRRWSSDPSATEIGGQTYEQKIALLLEWFICECVGHEPTGKLRNWWSDGVIELRISQQSRDNYNLAGVTWIGSDGLAPFDIDVKLNPENDRCFANCIFRLGLLDHFGLPALCEPGHPVEIRARRNRDWAMAVELTPPEEAEQCQALKDGLRV</sequence>
<comment type="caution">
    <text evidence="1">The sequence shown here is derived from an EMBL/GenBank/DDBJ whole genome shotgun (WGS) entry which is preliminary data.</text>
</comment>
<organism evidence="1 2">
    <name type="scientific">Allorhodopirellula heiligendammensis</name>
    <dbReference type="NCBI Taxonomy" id="2714739"/>
    <lineage>
        <taxon>Bacteria</taxon>
        <taxon>Pseudomonadati</taxon>
        <taxon>Planctomycetota</taxon>
        <taxon>Planctomycetia</taxon>
        <taxon>Pirellulales</taxon>
        <taxon>Pirellulaceae</taxon>
        <taxon>Allorhodopirellula</taxon>
    </lineage>
</organism>
<accession>A0A5C6C9I9</accession>
<dbReference type="RefSeq" id="WP_146406726.1">
    <property type="nucleotide sequence ID" value="NZ_SJPU01000001.1"/>
</dbReference>
<gene>
    <name evidence="1" type="ORF">Poly21_22240</name>
</gene>